<dbReference type="InterPro" id="IPR056412">
    <property type="entry name" value="Ig_CycH"/>
</dbReference>
<dbReference type="Pfam" id="PF23892">
    <property type="entry name" value="Ig_CycH"/>
    <property type="match status" value="1"/>
</dbReference>
<evidence type="ECO:0000256" key="4">
    <source>
        <dbReference type="SAM" id="Phobius"/>
    </source>
</evidence>
<name>A0A2U2APB2_9GAMM</name>
<dbReference type="EMBL" id="QEWR01000002">
    <property type="protein sequence ID" value="PWD85054.1"/>
    <property type="molecule type" value="Genomic_DNA"/>
</dbReference>
<dbReference type="GO" id="GO:0017004">
    <property type="term" value="P:cytochrome complex assembly"/>
    <property type="evidence" value="ECO:0007669"/>
    <property type="project" value="UniProtKB-KW"/>
</dbReference>
<dbReference type="PROSITE" id="PS50005">
    <property type="entry name" value="TPR"/>
    <property type="match status" value="1"/>
</dbReference>
<dbReference type="RefSeq" id="WP_109236127.1">
    <property type="nucleotide sequence ID" value="NZ_BMXZ01000001.1"/>
</dbReference>
<dbReference type="SUPFAM" id="SSF48452">
    <property type="entry name" value="TPR-like"/>
    <property type="match status" value="1"/>
</dbReference>
<reference evidence="6 7" key="1">
    <citation type="journal article" date="2018" name="Genome Announc.">
        <title>Ignatzschineria cameli sp. nov., isolated from necrotic foot tissue of dromedaries (Camelus dromedarius) and associated maggots (Wohlfahrtia species) in Dubai.</title>
        <authorList>
            <person name="Tsang C.C."/>
            <person name="Tang J.Y."/>
            <person name="Fong J.Y."/>
            <person name="Kinne J."/>
            <person name="Lee H.H."/>
            <person name="Joseph M."/>
            <person name="Jose S."/>
            <person name="Schuster R.K."/>
            <person name="Tang Y."/>
            <person name="Sivakumar S."/>
            <person name="Chen J.H."/>
            <person name="Teng J.L."/>
            <person name="Lau S.K."/>
            <person name="Wernery U."/>
            <person name="Woo P.C."/>
        </authorList>
    </citation>
    <scope>NUCLEOTIDE SEQUENCE [LARGE SCALE GENOMIC DNA]</scope>
    <source>
        <strain evidence="6 7">KCTC 22643</strain>
    </source>
</reference>
<dbReference type="Proteomes" id="UP000244948">
    <property type="component" value="Unassembled WGS sequence"/>
</dbReference>
<keyword evidence="4" id="KW-0472">Membrane</keyword>
<keyword evidence="2" id="KW-0201">Cytochrome c-type biogenesis</keyword>
<dbReference type="InterPro" id="IPR051263">
    <property type="entry name" value="C-type_cytochrome_biogenesis"/>
</dbReference>
<comment type="subcellular location">
    <subcellularLocation>
        <location evidence="1">Cell envelope</location>
    </subcellularLocation>
</comment>
<dbReference type="NCBIfam" id="TIGR03142">
    <property type="entry name" value="cytochro_ccmI"/>
    <property type="match status" value="1"/>
</dbReference>
<comment type="caution">
    <text evidence="6">The sequence shown here is derived from an EMBL/GenBank/DDBJ whole genome shotgun (WGS) entry which is preliminary data.</text>
</comment>
<organism evidence="6 7">
    <name type="scientific">Ignatzschineria indica</name>
    <dbReference type="NCBI Taxonomy" id="472583"/>
    <lineage>
        <taxon>Bacteria</taxon>
        <taxon>Pseudomonadati</taxon>
        <taxon>Pseudomonadota</taxon>
        <taxon>Gammaproteobacteria</taxon>
        <taxon>Cardiobacteriales</taxon>
        <taxon>Ignatzschineriaceae</taxon>
        <taxon>Ignatzschineria</taxon>
    </lineage>
</organism>
<dbReference type="GO" id="GO:0030313">
    <property type="term" value="C:cell envelope"/>
    <property type="evidence" value="ECO:0007669"/>
    <property type="project" value="UniProtKB-SubCell"/>
</dbReference>
<feature type="domain" description="Cytochrome c-type biogenesis protein H Ig-like" evidence="5">
    <location>
        <begin position="319"/>
        <end position="417"/>
    </location>
</feature>
<accession>A0A2U2APB2</accession>
<proteinExistence type="predicted"/>
<keyword evidence="3" id="KW-0802">TPR repeat</keyword>
<dbReference type="PANTHER" id="PTHR47870:SF1">
    <property type="entry name" value="CYTOCHROME C-TYPE BIOGENESIS PROTEIN CCMH"/>
    <property type="match status" value="1"/>
</dbReference>
<dbReference type="PANTHER" id="PTHR47870">
    <property type="entry name" value="CYTOCHROME C-TYPE BIOGENESIS PROTEIN CCMH"/>
    <property type="match status" value="1"/>
</dbReference>
<sequence length="431" mass="48094">MTALGITYTLLFILISLLFIGFALWGKSAGKYPRLKEVYRDKYLDETETLDDDLARGKIDEATYEATKVELAKDLLAVAHPDRPLTPALKWITFLFGGVIIAFSALYFWADGYSEDAKNLDNQRATALPYVKAWLAATSIEDLQRESNLMDLNPPEPLQQNLLGTLAALNLMSSRDHHTDPKELNLLGKIYLNMDQLGLAEKSYLDLYRLDPTNDNTYYTLLNIQLAKNNYQLDNRLEALFDQFVLNNATNESLLLYYGTVLFENQKVDKAMHFFSILADLYPEDSENRRVILAMIDTLTGQGTNQPAETMTTDQVTLPVTISLSEEIVQQLPQEAVLFIYLRDQPVGPPLAAKRIPLTAIETFPLRVTMSDQDLLMPGSASLASKHDLSASAKISLNGDPITSAGDIESTAVTVPDLNQGINLLLDHIVE</sequence>
<evidence type="ECO:0000259" key="5">
    <source>
        <dbReference type="Pfam" id="PF23892"/>
    </source>
</evidence>
<dbReference type="Gene3D" id="1.25.40.10">
    <property type="entry name" value="Tetratricopeptide repeat domain"/>
    <property type="match status" value="1"/>
</dbReference>
<feature type="repeat" description="TPR" evidence="3">
    <location>
        <begin position="181"/>
        <end position="214"/>
    </location>
</feature>
<feature type="transmembrane region" description="Helical" evidence="4">
    <location>
        <begin position="6"/>
        <end position="26"/>
    </location>
</feature>
<dbReference type="InterPro" id="IPR017560">
    <property type="entry name" value="Cyt_c_biogenesis_CcmI"/>
</dbReference>
<feature type="transmembrane region" description="Helical" evidence="4">
    <location>
        <begin position="91"/>
        <end position="110"/>
    </location>
</feature>
<evidence type="ECO:0000313" key="6">
    <source>
        <dbReference type="EMBL" id="PWD85054.1"/>
    </source>
</evidence>
<evidence type="ECO:0000313" key="7">
    <source>
        <dbReference type="Proteomes" id="UP000244948"/>
    </source>
</evidence>
<dbReference type="InterPro" id="IPR019734">
    <property type="entry name" value="TPR_rpt"/>
</dbReference>
<keyword evidence="7" id="KW-1185">Reference proteome</keyword>
<dbReference type="AlphaFoldDB" id="A0A2U2APB2"/>
<keyword evidence="4" id="KW-1133">Transmembrane helix</keyword>
<protein>
    <submittedName>
        <fullName evidence="6">C-type cytochrome biogenesis protein CcmI</fullName>
    </submittedName>
</protein>
<gene>
    <name evidence="6" type="primary">ccmI</name>
    <name evidence="6" type="ORF">DC082_05920</name>
</gene>
<evidence type="ECO:0000256" key="3">
    <source>
        <dbReference type="PROSITE-ProRule" id="PRU00339"/>
    </source>
</evidence>
<dbReference type="InterPro" id="IPR011990">
    <property type="entry name" value="TPR-like_helical_dom_sf"/>
</dbReference>
<keyword evidence="4" id="KW-0812">Transmembrane</keyword>
<evidence type="ECO:0000256" key="1">
    <source>
        <dbReference type="ARBA" id="ARBA00004196"/>
    </source>
</evidence>
<evidence type="ECO:0000256" key="2">
    <source>
        <dbReference type="ARBA" id="ARBA00022748"/>
    </source>
</evidence>